<accession>A0ABN6VCA4</accession>
<protein>
    <submittedName>
        <fullName evidence="3">Uncharacterized protein</fullName>
    </submittedName>
</protein>
<dbReference type="Proteomes" id="UP001317629">
    <property type="component" value="Chromosome"/>
</dbReference>
<proteinExistence type="predicted"/>
<evidence type="ECO:0000313" key="4">
    <source>
        <dbReference type="Proteomes" id="UP001317629"/>
    </source>
</evidence>
<keyword evidence="2" id="KW-1133">Transmembrane helix</keyword>
<feature type="transmembrane region" description="Helical" evidence="2">
    <location>
        <begin position="28"/>
        <end position="47"/>
    </location>
</feature>
<evidence type="ECO:0000256" key="2">
    <source>
        <dbReference type="SAM" id="Phobius"/>
    </source>
</evidence>
<feature type="compositionally biased region" description="Low complexity" evidence="1">
    <location>
        <begin position="282"/>
        <end position="291"/>
    </location>
</feature>
<dbReference type="RefSeq" id="WP_281930680.1">
    <property type="nucleotide sequence ID" value="NZ_AP027142.1"/>
</dbReference>
<gene>
    <name evidence="3" type="ORF">SS37A_08290</name>
</gene>
<feature type="region of interest" description="Disordered" evidence="1">
    <location>
        <begin position="267"/>
        <end position="291"/>
    </location>
</feature>
<name>A0ABN6VCA4_9HYPH</name>
<evidence type="ECO:0000313" key="3">
    <source>
        <dbReference type="EMBL" id="BDV33300.1"/>
    </source>
</evidence>
<keyword evidence="4" id="KW-1185">Reference proteome</keyword>
<organism evidence="3 4">
    <name type="scientific">Methylocystis iwaonis</name>
    <dbReference type="NCBI Taxonomy" id="2885079"/>
    <lineage>
        <taxon>Bacteria</taxon>
        <taxon>Pseudomonadati</taxon>
        <taxon>Pseudomonadota</taxon>
        <taxon>Alphaproteobacteria</taxon>
        <taxon>Hyphomicrobiales</taxon>
        <taxon>Methylocystaceae</taxon>
        <taxon>Methylocystis</taxon>
    </lineage>
</organism>
<keyword evidence="2" id="KW-0812">Transmembrane</keyword>
<keyword evidence="2" id="KW-0472">Membrane</keyword>
<reference evidence="3 4" key="1">
    <citation type="journal article" date="2023" name="Int. J. Syst. Evol. Microbiol.">
        <title>Methylocystis iwaonis sp. nov., a type II methane-oxidizing bacterium from surface soil of a rice paddy field in Japan, and emended description of the genus Methylocystis (ex Whittenbury et al. 1970) Bowman et al. 1993.</title>
        <authorList>
            <person name="Kaise H."/>
            <person name="Sawadogo J.B."/>
            <person name="Alam M.S."/>
            <person name="Ueno C."/>
            <person name="Dianou D."/>
            <person name="Shinjo R."/>
            <person name="Asakawa S."/>
        </authorList>
    </citation>
    <scope>NUCLEOTIDE SEQUENCE [LARGE SCALE GENOMIC DNA]</scope>
    <source>
        <strain evidence="3 4">SS37A-Re</strain>
    </source>
</reference>
<evidence type="ECO:0000256" key="1">
    <source>
        <dbReference type="SAM" id="MobiDB-lite"/>
    </source>
</evidence>
<sequence>MRATSFDRDPAETAYRGPLRARPEGVQAALGMGVVSSVILAGAALLIRLPAPAPEIADAAPVAIETPAKITAKAATAVDNPAAAALDIASPEFKHEKKIVAVGEKKDGTPRVDSLTIGQFVAGATFLRIDVHPNLDPRATNADFYLDMKNHAAAAGLTAAKIAQRSMVPTRFGAFETADIRLSRTGGEGAEASERACLATRLVEPKASLEIAGIACGAAGKPIDRVALACALDKLSYSAGADNKALNDFFLNAELARGPGCANVSRDDLTASIPPQKNAHAKPTPGKPSVVKPVVKAKKKTHVAAQPAAVVQQAGETEQ</sequence>
<dbReference type="EMBL" id="AP027142">
    <property type="protein sequence ID" value="BDV33300.1"/>
    <property type="molecule type" value="Genomic_DNA"/>
</dbReference>